<keyword evidence="1" id="KW-0812">Transmembrane</keyword>
<organism evidence="2 3">
    <name type="scientific">Aquibium pacificus</name>
    <dbReference type="NCBI Taxonomy" id="3153579"/>
    <lineage>
        <taxon>Bacteria</taxon>
        <taxon>Pseudomonadati</taxon>
        <taxon>Pseudomonadota</taxon>
        <taxon>Alphaproteobacteria</taxon>
        <taxon>Hyphomicrobiales</taxon>
        <taxon>Phyllobacteriaceae</taxon>
        <taxon>Aquibium</taxon>
    </lineage>
</organism>
<evidence type="ECO:0000256" key="1">
    <source>
        <dbReference type="SAM" id="Phobius"/>
    </source>
</evidence>
<evidence type="ECO:0000313" key="2">
    <source>
        <dbReference type="EMBL" id="MEX0405868.1"/>
    </source>
</evidence>
<feature type="transmembrane region" description="Helical" evidence="1">
    <location>
        <begin position="12"/>
        <end position="37"/>
    </location>
</feature>
<reference evidence="2 3" key="1">
    <citation type="submission" date="2024-05" db="EMBL/GenBank/DDBJ databases">
        <authorList>
            <person name="Jiang F."/>
        </authorList>
    </citation>
    <scope>NUCLEOTIDE SEQUENCE [LARGE SCALE GENOMIC DNA]</scope>
    <source>
        <strain evidence="2 3">LZ166</strain>
    </source>
</reference>
<keyword evidence="3" id="KW-1185">Reference proteome</keyword>
<dbReference type="RefSeq" id="WP_367953742.1">
    <property type="nucleotide sequence ID" value="NZ_JBDPGJ010000002.1"/>
</dbReference>
<dbReference type="EMBL" id="JBDPGJ010000002">
    <property type="protein sequence ID" value="MEX0405868.1"/>
    <property type="molecule type" value="Genomic_DNA"/>
</dbReference>
<evidence type="ECO:0008006" key="4">
    <source>
        <dbReference type="Google" id="ProtNLM"/>
    </source>
</evidence>
<dbReference type="Proteomes" id="UP001556692">
    <property type="component" value="Unassembled WGS sequence"/>
</dbReference>
<accession>A0ABV3SGI0</accession>
<keyword evidence="1" id="KW-1133">Transmembrane helix</keyword>
<proteinExistence type="predicted"/>
<protein>
    <recommendedName>
        <fullName evidence="4">DUF4760 domain-containing protein</fullName>
    </recommendedName>
</protein>
<comment type="caution">
    <text evidence="2">The sequence shown here is derived from an EMBL/GenBank/DDBJ whole genome shotgun (WGS) entry which is preliminary data.</text>
</comment>
<name>A0ABV3SGI0_9HYPH</name>
<dbReference type="InterPro" id="IPR031876">
    <property type="entry name" value="DUF4760"/>
</dbReference>
<evidence type="ECO:0000313" key="3">
    <source>
        <dbReference type="Proteomes" id="UP001556692"/>
    </source>
</evidence>
<sequence length="181" mass="20365">MLKWPSEQFTPWAVAWTTIISNITLIAALVIAYWTYVQSAENSQKDKSLEYVADFNRDDMLEARNVVYRVWKDFDFKKKAPGGSREVIYAIVERVTADHDQHGPEKSIKTAIINISTFFDSASVCARTEVCDGGILQTQLGPYARSFYCLYAEWIAAEQAQYNLPALGSGMIELAENEGSC</sequence>
<dbReference type="Pfam" id="PF15956">
    <property type="entry name" value="DUF4760"/>
    <property type="match status" value="1"/>
</dbReference>
<keyword evidence="1" id="KW-0472">Membrane</keyword>
<gene>
    <name evidence="2" type="ORF">ABGN05_09370</name>
</gene>